<evidence type="ECO:0000256" key="2">
    <source>
        <dbReference type="ARBA" id="ARBA00023006"/>
    </source>
</evidence>
<evidence type="ECO:0000256" key="3">
    <source>
        <dbReference type="SAM" id="MobiDB-lite"/>
    </source>
</evidence>
<feature type="region of interest" description="Disordered" evidence="3">
    <location>
        <begin position="1"/>
        <end position="80"/>
    </location>
</feature>
<dbReference type="OrthoDB" id="75419at2759"/>
<accession>A0A1V9XP06</accession>
<comment type="caution">
    <text evidence="6">The sequence shown here is derived from an EMBL/GenBank/DDBJ whole genome shotgun (WGS) entry which is preliminary data.</text>
</comment>
<dbReference type="Proteomes" id="UP000192247">
    <property type="component" value="Unassembled WGS sequence"/>
</dbReference>
<comment type="similarity">
    <text evidence="1">Belongs to the EPG5 family.</text>
</comment>
<dbReference type="PANTHER" id="PTHR31139:SF4">
    <property type="entry name" value="ECTOPIC P GRANULES PROTEIN 5 HOMOLOG"/>
    <property type="match status" value="1"/>
</dbReference>
<dbReference type="GO" id="GO:0005737">
    <property type="term" value="C:cytoplasm"/>
    <property type="evidence" value="ECO:0007669"/>
    <property type="project" value="TreeGrafter"/>
</dbReference>
<dbReference type="InterPro" id="IPR051436">
    <property type="entry name" value="Autophagy-related_EPG5"/>
</dbReference>
<keyword evidence="2" id="KW-0072">Autophagy</keyword>
<keyword evidence="7" id="KW-1185">Reference proteome</keyword>
<evidence type="ECO:0000259" key="5">
    <source>
        <dbReference type="Pfam" id="PF26573"/>
    </source>
</evidence>
<dbReference type="InterPro" id="IPR059030">
    <property type="entry name" value="TPR_Epg5_mid"/>
</dbReference>
<name>A0A1V9XP06_9ACAR</name>
<dbReference type="STRING" id="418985.A0A1V9XP06"/>
<dbReference type="Pfam" id="PF26103">
    <property type="entry name" value="TPR_Epg5"/>
    <property type="match status" value="1"/>
</dbReference>
<reference evidence="6 7" key="1">
    <citation type="journal article" date="2017" name="Gigascience">
        <title>Draft genome of the honey bee ectoparasitic mite, Tropilaelaps mercedesae, is shaped by the parasitic life history.</title>
        <authorList>
            <person name="Dong X."/>
            <person name="Armstrong S.D."/>
            <person name="Xia D."/>
            <person name="Makepeace B.L."/>
            <person name="Darby A.C."/>
            <person name="Kadowaki T."/>
        </authorList>
    </citation>
    <scope>NUCLEOTIDE SEQUENCE [LARGE SCALE GENOMIC DNA]</scope>
    <source>
        <strain evidence="6">Wuxi-XJTLU</strain>
    </source>
</reference>
<feature type="domain" description="Epg5-like central TPR repeats" evidence="4">
    <location>
        <begin position="1710"/>
        <end position="2081"/>
    </location>
</feature>
<organism evidence="6 7">
    <name type="scientific">Tropilaelaps mercedesae</name>
    <dbReference type="NCBI Taxonomy" id="418985"/>
    <lineage>
        <taxon>Eukaryota</taxon>
        <taxon>Metazoa</taxon>
        <taxon>Ecdysozoa</taxon>
        <taxon>Arthropoda</taxon>
        <taxon>Chelicerata</taxon>
        <taxon>Arachnida</taxon>
        <taxon>Acari</taxon>
        <taxon>Parasitiformes</taxon>
        <taxon>Mesostigmata</taxon>
        <taxon>Gamasina</taxon>
        <taxon>Dermanyssoidea</taxon>
        <taxon>Laelapidae</taxon>
        <taxon>Tropilaelaps</taxon>
    </lineage>
</organism>
<evidence type="ECO:0000259" key="4">
    <source>
        <dbReference type="Pfam" id="PF26103"/>
    </source>
</evidence>
<proteinExistence type="inferred from homology"/>
<sequence>MEAVCKKSREKNKSKTKVNDKTSDGLLSKLPEIPSSEELPAKPTAVDNLACVLEDENLPQKEDKQRRQEPEEQATNQESYLLPPMDANECFSFQSDLLKTKETFVKSQDFSEIIEPGNRSVALAESLDVSINGNENTPEAEVEMALEADESCLAPLVAFEPLQLERDAGTIPDEDPYLPTMQCVGNAPPREESIDEIDDQLRSEEPSAPILSMELTKSSQASTFGTPTQKEVILSQRKALTRQAHYFSQVYPELDLEELPVLPMTEAEILRLYQGTLLQQRDRLEKAFIEMYCEERLQEHELFKLLSVYYAERSALSVCSQQLDNRIAKVKELREFVWSMGRGQVSAYDRCGDNTQIEKSHEYEIANYQRHQAARLKGTLRELTNLLRTEFARRSHLAQILKTQIEQVLNKGLFPFRAIHKTATVPKIGKHQWGREQESAKESLRVSISILFCFTRRPFKDTECVEEIRNWLRSAVAVLLRVAGLEDHFFILSHVLRSPAGIAKWAVDLVQMPPIETWNTQEDWNNIRFQPNQVFDYPMLALSLICSPVKQREVFLRKFKALADETPTDSWCIVDSDGEDEASGEAVFLQWTEPDIVDLLNQIPFSEIFKYMLLVDEVYDIERATPEHMLTLILFSTQFVYTLHVGLRSYHAGRYRNLTKRISRLIRHCVEYLSDHWEAFRVANPGLVELTHIQVEYDQFLLRAVNSIFFSESLGAWQFMAVLPYQNVSHGIMWQLLWLLHNNYREEVQLVDMRVHEIAKQLQSPVRLEEKIENMDEEEVFYLLTTFANMAISRAEANRAFIHTVVVEVFNITYIHEKLRQAHCKVGRDLLSRLVSKHSFVVSILLDQIQQNIDNVGNMACYLFSEFELTRWAPEDEDLDILNEFLVHNDLISAQNSLARLVLQNMNYGYDNETGNLLLSEYNHQKVALILLAAYKTHCLPFDKTGYAYKQFKYISDYALGTKQPDTPDGFIQYIWELLLRLHLHLLDYPHPAQWKLVTDIERPIGVALSLDNTTWLEPLRVGVSEGLPPALYIALMMCSVGHYREEIAERGVSFLVDLVNKEQFTPAVEAIHRMTALFIVKPDLLVSHISFLQAIEAIIQADNTYSSMVKNLVVTSFPGHILGQLARVIILQVRKAKAWSLQTKCVLMWLQILLNLPEMSIKRGIKAKARNSIYFLLDILVQLAYQEVGCIEDVFSFFQASLSSVAPSSAAPGSMVRSLMSYVWWGSGSSWPILVTLPSLKTFPWFVWAGLIAEGRVEQNSKPWKQIIKEMAASPTLTTEAALKLVSNSIKNTPSQEFMLVYRWAQQALDTDIDHPVMPLLWQQFFQLYLQKPPTGGSVGLRLFEGPVYHPMLKQLKKRLNDLEKHYHRRHSDLAKNLHEQPLSDHTKETSRALMQMSDACQLFARLQKYFNTLSLWLEEPRLHNPNMTLLTLPPQYNPELLRILLCGNVNLWTDLVQQEVIEEYLNRLSENKNALKAKKPRQPPNSEKTVEQRILHRLCCYDETQRAPPLPIIKLAIPEITEDVLLRDEKLLQKAKSELKTIMGHARAFNAQSIHLNNLDEILHDLLKKLYTNEDRTIELYMACALGSKCKQHARLEFRFHEAQTNKIIDQNVLENRSEWTTVLSDLRSPLSMGVIRAFAFLESVIAKLVNYLQLHPNLGQQLRATGGNLFAEIVSFMDKDCLEHSPTKQFMTRCLEVLGQAVVCPDPIQTQPLLDLILRNSHLVSYLSPYFAPSVCEPSRYAEMYSTLCYKIGPALYETQLILLSKFDLGSYLRATPTSALDRQNLIGTLEVALQSIGRKNELEPSLAKIAALYLSQMQALLAVNDFEHYFQILNMLLNGVRLNNIPLETFTAFYEALGYETIMQGNLPIYCGPPGASRVEESIKMMTDFFKNFRNEEASARRNGLYCLCDNYLAFLAPLYTLMGTLYIVQKGQDMMRNMPSASEIDKTLQTIFDLYEPWLGVLQDGNAIFLPWLPGEKDKVSVMLLSYARLLGAAQTVLSKIHSSIFHSLWQRYFISYVWNATPGYITTLYYEEILSLPWEAFVPDIQDLRLMTKVLEPKYIDHTPFLTQLFLRMNWAYRLQEAFSKWDLSARTEVYSRFAELLLKTGWDQTVTALGSTRGLCQSIAEVDWSCVPLTLVKDFLLVFETSCDPLCVLLPDDSSQDDILLGFMRQLVCLKTVNASYPTLEKQSAYFAMTAKLVRKCAETPGTRDLVKNRQCVSQFLPEQMTAVSSLINRKQADFNDQSLPLMQEVLFVLDIVDSLEWANVLMDGLVEWISANSGSDLILPCLSIATSLSNTQCVPRIVEACIAAYSTSEVEIFSSDGGWSTMLGVLKFPESNLDYLLKASIESNSFLTLYAYVLYKLPHCGSLEKELALLGRIVDWVVESVPADEEAEPKILLLWDKLLLLSIRQLEYGGDIRIVFQHLQRLVGSLLQAGEDKISIGLLGVIGFGRRSPFSMTFRFNSRVIASIVAQHLTEDGLVVLQSRKTGSDYKPHRFAHEAVAKVKSMHGSKMYADLSNEVEAALDLVNSCSSLADSREAVKQLVNFFYPTLAYLKILFFGVME</sequence>
<gene>
    <name evidence="6" type="ORF">BIW11_08564</name>
</gene>
<dbReference type="FunCoup" id="A0A1V9XP06">
    <property type="interactions" value="1536"/>
</dbReference>
<dbReference type="GO" id="GO:0097352">
    <property type="term" value="P:autophagosome maturation"/>
    <property type="evidence" value="ECO:0007669"/>
    <property type="project" value="TreeGrafter"/>
</dbReference>
<dbReference type="InParanoid" id="A0A1V9XP06"/>
<dbReference type="Pfam" id="PF26573">
    <property type="entry name" value="TPR_Epg5_2"/>
    <property type="match status" value="1"/>
</dbReference>
<evidence type="ECO:0000256" key="1">
    <source>
        <dbReference type="ARBA" id="ARBA00010948"/>
    </source>
</evidence>
<feature type="compositionally biased region" description="Basic and acidic residues" evidence="3">
    <location>
        <begin position="1"/>
        <end position="23"/>
    </location>
</feature>
<dbReference type="InterPro" id="IPR058750">
    <property type="entry name" value="TPR_Epg5"/>
</dbReference>
<dbReference type="EMBL" id="MNPL01006662">
    <property type="protein sequence ID" value="OQR75216.1"/>
    <property type="molecule type" value="Genomic_DNA"/>
</dbReference>
<feature type="compositionally biased region" description="Basic and acidic residues" evidence="3">
    <location>
        <begin position="58"/>
        <end position="70"/>
    </location>
</feature>
<protein>
    <submittedName>
        <fullName evidence="6">Ectopic P granules protein 5-like</fullName>
    </submittedName>
</protein>
<dbReference type="PANTHER" id="PTHR31139">
    <property type="entry name" value="ECTOPIC P GRANULES PROTEIN 5 HOMOLOG"/>
    <property type="match status" value="1"/>
</dbReference>
<evidence type="ECO:0000313" key="6">
    <source>
        <dbReference type="EMBL" id="OQR75216.1"/>
    </source>
</evidence>
<evidence type="ECO:0000313" key="7">
    <source>
        <dbReference type="Proteomes" id="UP000192247"/>
    </source>
</evidence>
<feature type="domain" description="Epg5-like TPR" evidence="5">
    <location>
        <begin position="1259"/>
        <end position="1459"/>
    </location>
</feature>